<dbReference type="Proteomes" id="UP000297792">
    <property type="component" value="Unassembled WGS sequence"/>
</dbReference>
<keyword evidence="3" id="KW-1185">Reference proteome</keyword>
<evidence type="ECO:0000313" key="2">
    <source>
        <dbReference type="EMBL" id="TGB39597.1"/>
    </source>
</evidence>
<evidence type="ECO:0000313" key="3">
    <source>
        <dbReference type="Proteomes" id="UP000297792"/>
    </source>
</evidence>
<feature type="compositionally biased region" description="Acidic residues" evidence="1">
    <location>
        <begin position="73"/>
        <end position="82"/>
    </location>
</feature>
<feature type="compositionally biased region" description="Basic and acidic residues" evidence="1">
    <location>
        <begin position="57"/>
        <end position="72"/>
    </location>
</feature>
<name>A0A4Z0HRX6_MYCPR</name>
<sequence>MATGYSGRMTRDDVPDEVPVADALEQQRDQTDAVPDAEAPVSDVDSPPLEATEPDWQEQREVVADDAGRDEFDREDDETLPG</sequence>
<dbReference type="EMBL" id="RWKA01000012">
    <property type="protein sequence ID" value="TGB39597.1"/>
    <property type="molecule type" value="Genomic_DNA"/>
</dbReference>
<feature type="region of interest" description="Disordered" evidence="1">
    <location>
        <begin position="1"/>
        <end position="82"/>
    </location>
</feature>
<proteinExistence type="predicted"/>
<protein>
    <submittedName>
        <fullName evidence="2">Uncharacterized protein</fullName>
    </submittedName>
</protein>
<accession>A0A4Z0HRX6</accession>
<evidence type="ECO:0000256" key="1">
    <source>
        <dbReference type="SAM" id="MobiDB-lite"/>
    </source>
</evidence>
<reference evidence="2 3" key="1">
    <citation type="submission" date="2018-12" db="EMBL/GenBank/DDBJ databases">
        <title>Draft genome sequences of Mycolicibacterium peregrinum isolated from a pig with lymphadenitis and from soil on the same Japanese pig farm.</title>
        <authorList>
            <person name="Komatsu T."/>
            <person name="Ohya K."/>
            <person name="Sawai K."/>
            <person name="Odoi J.O."/>
            <person name="Otsu K."/>
            <person name="Ota A."/>
            <person name="Ito T."/>
            <person name="Kawai M."/>
            <person name="Maruyama F."/>
        </authorList>
    </citation>
    <scope>NUCLEOTIDE SEQUENCE [LARGE SCALE GENOMIC DNA]</scope>
    <source>
        <strain evidence="2 3">138</strain>
    </source>
</reference>
<comment type="caution">
    <text evidence="2">The sequence shown here is derived from an EMBL/GenBank/DDBJ whole genome shotgun (WGS) entry which is preliminary data.</text>
</comment>
<dbReference type="AlphaFoldDB" id="A0A4Z0HRX6"/>
<organism evidence="2 3">
    <name type="scientific">Mycolicibacterium peregrinum</name>
    <name type="common">Mycobacterium peregrinum</name>
    <dbReference type="NCBI Taxonomy" id="43304"/>
    <lineage>
        <taxon>Bacteria</taxon>
        <taxon>Bacillati</taxon>
        <taxon>Actinomycetota</taxon>
        <taxon>Actinomycetes</taxon>
        <taxon>Mycobacteriales</taxon>
        <taxon>Mycobacteriaceae</taxon>
        <taxon>Mycolicibacterium</taxon>
    </lineage>
</organism>
<gene>
    <name evidence="2" type="ORF">EJD98_21135</name>
</gene>